<keyword evidence="3" id="KW-1185">Reference proteome</keyword>
<feature type="domain" description="F5/8 type C" evidence="1">
    <location>
        <begin position="1"/>
        <end position="95"/>
    </location>
</feature>
<evidence type="ECO:0000313" key="2">
    <source>
        <dbReference type="EMBL" id="GIQ61851.1"/>
    </source>
</evidence>
<dbReference type="PROSITE" id="PS50022">
    <property type="entry name" value="FA58C_3"/>
    <property type="match status" value="1"/>
</dbReference>
<dbReference type="Pfam" id="PF13810">
    <property type="entry name" value="DUF4185"/>
    <property type="match status" value="1"/>
</dbReference>
<sequence length="470" mass="51519">MIFDFGAAYPVGGMRIFGENDSQAETCPLKVEYALDGKHWAVAEWVPECADLESGMDRRHSVWTVRGGSLHARYMKVTCEAPFAATVSEVQFLAASGFGVEPCEEWTNLFHRSCGWSGADGIYSIPLHACERNGTANNARTLFLFGDTFIGEVDKTSDRRISPVIINNTAAVLDGGKPRPEAVQFVWRRDDEGNPASLFVPATPKASQIEGAYYWLQDGIVVGNMFYCFPMIIGPNPDGPEGFQFAVHGIARVSAPVDEDGLRYDENIQADTDLYYEAANGRTTYFGAAFMALTESAGTANPDGHIYIYGLQNGASGPAMVVARVPEARFADFAAWRFWNGAEWTAEKEQVVPIADEISCEFSVTPMSDQWEGAAYAVVFQEAGAGLGNRLSMYVGASPVGPFADPIRLYACAEPDEGKGIYVYNAKAHPHLSRPGELLASYNVNTTSMDMHMQHAGIYRPRFVNIRQIR</sequence>
<dbReference type="InterPro" id="IPR025442">
    <property type="entry name" value="DUF4185"/>
</dbReference>
<protein>
    <recommendedName>
        <fullName evidence="1">F5/8 type C domain-containing protein</fullName>
    </recommendedName>
</protein>
<evidence type="ECO:0000313" key="3">
    <source>
        <dbReference type="Proteomes" id="UP000680304"/>
    </source>
</evidence>
<gene>
    <name evidence="2" type="ORF">PACILC2_04190</name>
</gene>
<proteinExistence type="predicted"/>
<dbReference type="EMBL" id="BOVJ01000012">
    <property type="protein sequence ID" value="GIQ61851.1"/>
    <property type="molecule type" value="Genomic_DNA"/>
</dbReference>
<comment type="caution">
    <text evidence="2">The sequence shown here is derived from an EMBL/GenBank/DDBJ whole genome shotgun (WGS) entry which is preliminary data.</text>
</comment>
<accession>A0ABQ4N0Z1</accession>
<name>A0ABQ4N0Z1_9BACL</name>
<organism evidence="2 3">
    <name type="scientific">Paenibacillus cisolokensis</name>
    <dbReference type="NCBI Taxonomy" id="1658519"/>
    <lineage>
        <taxon>Bacteria</taxon>
        <taxon>Bacillati</taxon>
        <taxon>Bacillota</taxon>
        <taxon>Bacilli</taxon>
        <taxon>Bacillales</taxon>
        <taxon>Paenibacillaceae</taxon>
        <taxon>Paenibacillus</taxon>
    </lineage>
</organism>
<reference evidence="2 3" key="1">
    <citation type="submission" date="2021-04" db="EMBL/GenBank/DDBJ databases">
        <title>Draft genome sequence of Paenibacillus cisolokensis, LC2-13A.</title>
        <authorList>
            <person name="Uke A."/>
            <person name="Chhe C."/>
            <person name="Baramee S."/>
            <person name="Kosugi A."/>
        </authorList>
    </citation>
    <scope>NUCLEOTIDE SEQUENCE [LARGE SCALE GENOMIC DNA]</scope>
    <source>
        <strain evidence="2 3">LC2-13A</strain>
    </source>
</reference>
<dbReference type="InterPro" id="IPR000421">
    <property type="entry name" value="FA58C"/>
</dbReference>
<evidence type="ECO:0000259" key="1">
    <source>
        <dbReference type="PROSITE" id="PS50022"/>
    </source>
</evidence>
<dbReference type="Proteomes" id="UP000680304">
    <property type="component" value="Unassembled WGS sequence"/>
</dbReference>